<name>A0AAW3UWF8_9BURK</name>
<organism evidence="9 10">
    <name type="scientific">Paraburkholderia fungorum</name>
    <dbReference type="NCBI Taxonomy" id="134537"/>
    <lineage>
        <taxon>Bacteria</taxon>
        <taxon>Pseudomonadati</taxon>
        <taxon>Pseudomonadota</taxon>
        <taxon>Betaproteobacteria</taxon>
        <taxon>Burkholderiales</taxon>
        <taxon>Burkholderiaceae</taxon>
        <taxon>Paraburkholderia</taxon>
    </lineage>
</organism>
<dbReference type="RefSeq" id="WP_178369732.1">
    <property type="nucleotide sequence ID" value="NZ_CP028829.1"/>
</dbReference>
<keyword evidence="4 6" id="KW-0408">Iron</keyword>
<keyword evidence="3" id="KW-0677">Repeat</keyword>
<feature type="domain" description="4Fe-4S ferredoxin-type" evidence="8">
    <location>
        <begin position="16"/>
        <end position="46"/>
    </location>
</feature>
<evidence type="ECO:0000259" key="8">
    <source>
        <dbReference type="PROSITE" id="PS51379"/>
    </source>
</evidence>
<feature type="domain" description="4Fe-4S ferredoxin-type" evidence="8">
    <location>
        <begin position="66"/>
        <end position="95"/>
    </location>
</feature>
<dbReference type="GO" id="GO:0019154">
    <property type="term" value="F:glycolate dehydrogenase activity"/>
    <property type="evidence" value="ECO:0007669"/>
    <property type="project" value="UniProtKB-EC"/>
</dbReference>
<evidence type="ECO:0000256" key="1">
    <source>
        <dbReference type="ARBA" id="ARBA00022485"/>
    </source>
</evidence>
<comment type="caution">
    <text evidence="9">The sequence shown here is derived from an EMBL/GenBank/DDBJ whole genome shotgun (WGS) entry which is preliminary data.</text>
</comment>
<keyword evidence="5 6" id="KW-0411">Iron-sulfur</keyword>
<dbReference type="AlphaFoldDB" id="A0AAW3UWF8"/>
<dbReference type="Proteomes" id="UP000518681">
    <property type="component" value="Unassembled WGS sequence"/>
</dbReference>
<dbReference type="Gene3D" id="1.10.1060.10">
    <property type="entry name" value="Alpha-helical ferredoxin"/>
    <property type="match status" value="1"/>
</dbReference>
<dbReference type="PROSITE" id="PS51379">
    <property type="entry name" value="4FE4S_FER_2"/>
    <property type="match status" value="2"/>
</dbReference>
<dbReference type="FunFam" id="1.10.1060.10:FF:000012">
    <property type="entry name" value="Glycolate oxidase iron-sulfur subunit"/>
    <property type="match status" value="1"/>
</dbReference>
<keyword evidence="6" id="KW-0249">Electron transport</keyword>
<evidence type="ECO:0000313" key="10">
    <source>
        <dbReference type="Proteomes" id="UP000518681"/>
    </source>
</evidence>
<dbReference type="GO" id="GO:0046872">
    <property type="term" value="F:metal ion binding"/>
    <property type="evidence" value="ECO:0007669"/>
    <property type="project" value="UniProtKB-UniRule"/>
</dbReference>
<keyword evidence="2 6" id="KW-0479">Metal-binding</keyword>
<evidence type="ECO:0000256" key="6">
    <source>
        <dbReference type="PIRNR" id="PIRNR000139"/>
    </source>
</evidence>
<evidence type="ECO:0000256" key="3">
    <source>
        <dbReference type="ARBA" id="ARBA00022737"/>
    </source>
</evidence>
<accession>A0AAW3UWF8</accession>
<sequence length="422" mass="45847">MQTNLSEAAKTLSRADEAEQILRSCVHCGFCNATCPTYQLLGNELDGPRGRIYLIKQMLEGEPVTQKTQLHLDRCLTCRNCETTCPSGVTYHALLDIGRAELERRIVRPASERLLREGLRRIIPHPAVFGALLKTGQAMRPFLPAALGRKIPKRGARPDAGTEPRPASRHPRKMLMLEGCVQPALSPNTNAAAARVLDRLGISTVNARRAGCCGATDYHLNAQEAGLARARRNIDAWWPAIEAGAEAIVQTASGCGAFVKEYGHLLRHDPRYASKAQRVSELTRDLVEVLANEPLDQLQANQLPAGSATGLSDQARQKIAFHCPCTLQHAQKLGGAVESVLQRLGFDLAAVPDAHLCCGSAGTYSITQPELAERLRNNKLDALESGKPEMIVTANIGCQTHLNGAGRTPVRHWIELVEASLP</sequence>
<dbReference type="SUPFAM" id="SSF54862">
    <property type="entry name" value="4Fe-4S ferredoxins"/>
    <property type="match status" value="1"/>
</dbReference>
<dbReference type="InterPro" id="IPR017896">
    <property type="entry name" value="4Fe4S_Fe-S-bd"/>
</dbReference>
<keyword evidence="1 6" id="KW-0004">4Fe-4S</keyword>
<evidence type="ECO:0000256" key="2">
    <source>
        <dbReference type="ARBA" id="ARBA00022723"/>
    </source>
</evidence>
<dbReference type="InterPro" id="IPR012257">
    <property type="entry name" value="Glc_ox_4Fe-4S"/>
</dbReference>
<dbReference type="Pfam" id="PF13183">
    <property type="entry name" value="Fer4_8"/>
    <property type="match status" value="1"/>
</dbReference>
<reference evidence="9 10" key="1">
    <citation type="submission" date="2020-08" db="EMBL/GenBank/DDBJ databases">
        <title>Genomic Encyclopedia of Type Strains, Phase IV (KMG-V): Genome sequencing to study the core and pangenomes of soil and plant-associated prokaryotes.</title>
        <authorList>
            <person name="Whitman W."/>
        </authorList>
    </citation>
    <scope>NUCLEOTIDE SEQUENCE [LARGE SCALE GENOMIC DNA]</scope>
    <source>
        <strain evidence="9 10">SEMIA 4013</strain>
    </source>
</reference>
<comment type="catalytic activity">
    <reaction evidence="6">
        <text>(R)-lactate + A = pyruvate + AH2</text>
        <dbReference type="Rhea" id="RHEA:15089"/>
        <dbReference type="ChEBI" id="CHEBI:13193"/>
        <dbReference type="ChEBI" id="CHEBI:15361"/>
        <dbReference type="ChEBI" id="CHEBI:16004"/>
        <dbReference type="ChEBI" id="CHEBI:17499"/>
    </reaction>
</comment>
<dbReference type="NCBIfam" id="NF008434">
    <property type="entry name" value="PRK11274.1"/>
    <property type="match status" value="1"/>
</dbReference>
<gene>
    <name evidence="9" type="ORF">GGD69_003857</name>
</gene>
<comment type="function">
    <text evidence="6">Component of a complex that catalyzes the oxidation of glycolate to glyoxylate.</text>
</comment>
<keyword evidence="6" id="KW-0813">Transport</keyword>
<dbReference type="InterPro" id="IPR009051">
    <property type="entry name" value="Helical_ferredxn"/>
</dbReference>
<evidence type="ECO:0000256" key="5">
    <source>
        <dbReference type="ARBA" id="ARBA00023014"/>
    </source>
</evidence>
<dbReference type="InterPro" id="IPR004017">
    <property type="entry name" value="Cys_rich_dom"/>
</dbReference>
<evidence type="ECO:0000256" key="4">
    <source>
        <dbReference type="ARBA" id="ARBA00023004"/>
    </source>
</evidence>
<dbReference type="GO" id="GO:0051539">
    <property type="term" value="F:4 iron, 4 sulfur cluster binding"/>
    <property type="evidence" value="ECO:0007669"/>
    <property type="project" value="UniProtKB-UniRule"/>
</dbReference>
<dbReference type="PANTHER" id="PTHR32479">
    <property type="entry name" value="GLYCOLATE OXIDASE IRON-SULFUR SUBUNIT"/>
    <property type="match status" value="1"/>
</dbReference>
<dbReference type="EC" id="1.1.99.14" evidence="6"/>
<evidence type="ECO:0000256" key="7">
    <source>
        <dbReference type="SAM" id="MobiDB-lite"/>
    </source>
</evidence>
<feature type="region of interest" description="Disordered" evidence="7">
    <location>
        <begin position="150"/>
        <end position="170"/>
    </location>
</feature>
<dbReference type="PROSITE" id="PS00198">
    <property type="entry name" value="4FE4S_FER_1"/>
    <property type="match status" value="1"/>
</dbReference>
<dbReference type="InterPro" id="IPR017900">
    <property type="entry name" value="4Fe4S_Fe_S_CS"/>
</dbReference>
<comment type="cofactor">
    <cofactor evidence="6">
        <name>[4Fe-4S] cluster</name>
        <dbReference type="ChEBI" id="CHEBI:49883"/>
    </cofactor>
    <text evidence="6">Binds 2 [4Fe-4S] clusters.</text>
</comment>
<dbReference type="Pfam" id="PF02754">
    <property type="entry name" value="CCG"/>
    <property type="match status" value="2"/>
</dbReference>
<dbReference type="PANTHER" id="PTHR32479:SF17">
    <property type="entry name" value="GLYCOLATE OXIDASE IRON-SULFUR SUBUNIT"/>
    <property type="match status" value="1"/>
</dbReference>
<dbReference type="EMBL" id="JACIIK010000006">
    <property type="protein sequence ID" value="MBB6202989.1"/>
    <property type="molecule type" value="Genomic_DNA"/>
</dbReference>
<dbReference type="PIRSF" id="PIRSF000139">
    <property type="entry name" value="Glc_ox_4Fe-4S"/>
    <property type="match status" value="1"/>
</dbReference>
<protein>
    <recommendedName>
        <fullName evidence="6">Glycolate oxidase iron-sulfur subunit</fullName>
        <ecNumber evidence="6">1.1.99.14</ecNumber>
    </recommendedName>
</protein>
<comment type="catalytic activity">
    <reaction evidence="6">
        <text>glycolate + A = glyoxylate + AH2</text>
        <dbReference type="Rhea" id="RHEA:21264"/>
        <dbReference type="ChEBI" id="CHEBI:13193"/>
        <dbReference type="ChEBI" id="CHEBI:17499"/>
        <dbReference type="ChEBI" id="CHEBI:29805"/>
        <dbReference type="ChEBI" id="CHEBI:36655"/>
        <dbReference type="EC" id="1.1.99.14"/>
    </reaction>
</comment>
<evidence type="ECO:0000313" key="9">
    <source>
        <dbReference type="EMBL" id="MBB6202989.1"/>
    </source>
</evidence>
<proteinExistence type="predicted"/>